<feature type="transmembrane region" description="Helical" evidence="6">
    <location>
        <begin position="755"/>
        <end position="780"/>
    </location>
</feature>
<dbReference type="Proteomes" id="UP000681075">
    <property type="component" value="Unassembled WGS sequence"/>
</dbReference>
<protein>
    <submittedName>
        <fullName evidence="9">ABC transporter permease</fullName>
    </submittedName>
</protein>
<feature type="domain" description="MacB-like periplasmic core" evidence="8">
    <location>
        <begin position="433"/>
        <end position="613"/>
    </location>
</feature>
<feature type="transmembrane region" description="Helical" evidence="6">
    <location>
        <begin position="712"/>
        <end position="735"/>
    </location>
</feature>
<dbReference type="InterPro" id="IPR025857">
    <property type="entry name" value="MacB_PCD"/>
</dbReference>
<keyword evidence="5 6" id="KW-0472">Membrane</keyword>
<proteinExistence type="predicted"/>
<feature type="transmembrane region" description="Helical" evidence="6">
    <location>
        <begin position="326"/>
        <end position="350"/>
    </location>
</feature>
<feature type="transmembrane region" description="Helical" evidence="6">
    <location>
        <begin position="420"/>
        <end position="442"/>
    </location>
</feature>
<evidence type="ECO:0000313" key="10">
    <source>
        <dbReference type="Proteomes" id="UP000681075"/>
    </source>
</evidence>
<gene>
    <name evidence="9" type="ORF">TMPK1_28850</name>
</gene>
<feature type="transmembrane region" description="Helical" evidence="6">
    <location>
        <begin position="375"/>
        <end position="399"/>
    </location>
</feature>
<dbReference type="PANTHER" id="PTHR30572">
    <property type="entry name" value="MEMBRANE COMPONENT OF TRANSPORTER-RELATED"/>
    <property type="match status" value="1"/>
</dbReference>
<dbReference type="AlphaFoldDB" id="A0A8S8X9H4"/>
<accession>A0A8S8X9H4</accession>
<keyword evidence="3 6" id="KW-0812">Transmembrane</keyword>
<evidence type="ECO:0000256" key="4">
    <source>
        <dbReference type="ARBA" id="ARBA00022989"/>
    </source>
</evidence>
<evidence type="ECO:0000256" key="3">
    <source>
        <dbReference type="ARBA" id="ARBA00022692"/>
    </source>
</evidence>
<dbReference type="EMBL" id="BOPV01000001">
    <property type="protein sequence ID" value="GIL40648.1"/>
    <property type="molecule type" value="Genomic_DNA"/>
</dbReference>
<dbReference type="Pfam" id="PF12704">
    <property type="entry name" value="MacB_PCD"/>
    <property type="match status" value="2"/>
</dbReference>
<evidence type="ECO:0000259" key="8">
    <source>
        <dbReference type="Pfam" id="PF12704"/>
    </source>
</evidence>
<feature type="transmembrane region" description="Helical" evidence="6">
    <location>
        <begin position="668"/>
        <end position="691"/>
    </location>
</feature>
<dbReference type="GO" id="GO:0005886">
    <property type="term" value="C:plasma membrane"/>
    <property type="evidence" value="ECO:0007669"/>
    <property type="project" value="UniProtKB-SubCell"/>
</dbReference>
<feature type="domain" description="ABC3 transporter permease C-terminal" evidence="7">
    <location>
        <begin position="286"/>
        <end position="403"/>
    </location>
</feature>
<name>A0A8S8X9H4_9PROT</name>
<dbReference type="Pfam" id="PF02687">
    <property type="entry name" value="FtsX"/>
    <property type="match status" value="2"/>
</dbReference>
<feature type="domain" description="MacB-like periplasmic core" evidence="8">
    <location>
        <begin position="21"/>
        <end position="209"/>
    </location>
</feature>
<dbReference type="RefSeq" id="WP_420243796.1">
    <property type="nucleotide sequence ID" value="NZ_BOPV01000001.1"/>
</dbReference>
<keyword evidence="10" id="KW-1185">Reference proteome</keyword>
<keyword evidence="4 6" id="KW-1133">Transmembrane helix</keyword>
<reference evidence="9" key="1">
    <citation type="submission" date="2021-02" db="EMBL/GenBank/DDBJ databases">
        <title>Genome sequence of Rhodospirillales sp. strain TMPK1 isolated from soil.</title>
        <authorList>
            <person name="Nakai R."/>
            <person name="Kusada H."/>
            <person name="Tamaki H."/>
        </authorList>
    </citation>
    <scope>NUCLEOTIDE SEQUENCE</scope>
    <source>
        <strain evidence="9">TMPK1</strain>
    </source>
</reference>
<comment type="subcellular location">
    <subcellularLocation>
        <location evidence="1">Cell membrane</location>
        <topology evidence="1">Multi-pass membrane protein</topology>
    </subcellularLocation>
</comment>
<sequence>MVRNLLTTGLRVLWKDRLYAAINLVGLAVAFAATLLIALWIRYELNWEPFLQQPEQTRLILAHVRLPQNRGFDTLSNPVMMRAEFQTALGDRALVARFSDQDVVLSVGDRRSNEKVGFVDPEFFRIVTMQFLAGDPAHALDAPDSIVLSESAAIKFFGAKSPLGETIELQNRATARVTGVIADPPGNTMFRKTAFAASLSPVSSIQANEKIGRWSNFNAYELIRLQGATEADIRRELDRLTDQKYPEDKTGNSSHTFDIVALRDAHFVHVVDGRASGKTSLVTLAIVAVLIIAIAGVNFVNLATARAARRTREVGVRKSLGATRRAITLQLLTEPFLLTLAGLLLAFVLVETALPFLSDVLGAVLVFSYGRDWTLVLLATFVALLVGLLAGLYPALILSRLSPVEALRAAGRSGGGSSRLRQALVVAQFAASIGLIVVTIFIQQQAEHARDVNFTQIGGDPLVMINNLARLDDSTRKTMIERLNAEPALRGATAASTAQADTARNNDTRDDIRPGQQVSFQLVSVDPRFFPLHQFPLLAGRNLEAGRDEGQNDVILNATASKLFGFVNPQDAIGRSFGSAESRLTIIGVVPDFPLQSARENVGPLVFFHDPTIFRYAIVRVPGSSIRPALQAIDRIWRDAAPTYPIVREFADERLARIWRATQREADVLTGFALVAVLIGCLGLLGLAAYTAERRTKEIGIRKAMGASTADVVKLLVLQLTRPVIVANLLAWPVALWLVQRWLAGFADRVPIEPWPFLVASVGTLLLAWTVVSGHALAVARARPAFALRYE</sequence>
<keyword evidence="2" id="KW-1003">Cell membrane</keyword>
<feature type="transmembrane region" description="Helical" evidence="6">
    <location>
        <begin position="281"/>
        <end position="305"/>
    </location>
</feature>
<feature type="domain" description="ABC3 transporter permease C-terminal" evidence="7">
    <location>
        <begin position="672"/>
        <end position="770"/>
    </location>
</feature>
<evidence type="ECO:0000256" key="1">
    <source>
        <dbReference type="ARBA" id="ARBA00004651"/>
    </source>
</evidence>
<feature type="transmembrane region" description="Helical" evidence="6">
    <location>
        <begin position="21"/>
        <end position="43"/>
    </location>
</feature>
<dbReference type="InterPro" id="IPR003838">
    <property type="entry name" value="ABC3_permease_C"/>
</dbReference>
<dbReference type="GO" id="GO:0022857">
    <property type="term" value="F:transmembrane transporter activity"/>
    <property type="evidence" value="ECO:0007669"/>
    <property type="project" value="TreeGrafter"/>
</dbReference>
<comment type="caution">
    <text evidence="9">The sequence shown here is derived from an EMBL/GenBank/DDBJ whole genome shotgun (WGS) entry which is preliminary data.</text>
</comment>
<dbReference type="InterPro" id="IPR050250">
    <property type="entry name" value="Macrolide_Exporter_MacB"/>
</dbReference>
<evidence type="ECO:0000256" key="2">
    <source>
        <dbReference type="ARBA" id="ARBA00022475"/>
    </source>
</evidence>
<evidence type="ECO:0000259" key="7">
    <source>
        <dbReference type="Pfam" id="PF02687"/>
    </source>
</evidence>
<dbReference type="PANTHER" id="PTHR30572:SF18">
    <property type="entry name" value="ABC-TYPE MACROLIDE FAMILY EXPORT SYSTEM PERMEASE COMPONENT 2"/>
    <property type="match status" value="1"/>
</dbReference>
<evidence type="ECO:0000256" key="5">
    <source>
        <dbReference type="ARBA" id="ARBA00023136"/>
    </source>
</evidence>
<evidence type="ECO:0000313" key="9">
    <source>
        <dbReference type="EMBL" id="GIL40648.1"/>
    </source>
</evidence>
<organism evidence="9 10">
    <name type="scientific">Roseiterribacter gracilis</name>
    <dbReference type="NCBI Taxonomy" id="2812848"/>
    <lineage>
        <taxon>Bacteria</taxon>
        <taxon>Pseudomonadati</taxon>
        <taxon>Pseudomonadota</taxon>
        <taxon>Alphaproteobacteria</taxon>
        <taxon>Rhodospirillales</taxon>
        <taxon>Roseiterribacteraceae</taxon>
        <taxon>Roseiterribacter</taxon>
    </lineage>
</organism>
<evidence type="ECO:0000256" key="6">
    <source>
        <dbReference type="SAM" id="Phobius"/>
    </source>
</evidence>